<sequence length="263" mass="27305">MYLRNTTSVIFSASGELAAAAARGLHREGATVCLSARHPVQAQELASAVSPEYPVAAVDVLDEAAIETFLRDVRSRTGRLDLVFNGVGPSAQEAGSGTPSTALDYEQFTSGVALIVGGQFLTARTAARLWQEWGEAGTIVLLTSSMSRLKMGNMTVISAASAAVEGLARTLAAEYGRFGIRVVCVNGTAFPETETIRETTELQAQAAGIPAEAIAASMASGFSLGRGPSLKEFGDLIAFLATDAGAILNSHVIDADRGALNVI</sequence>
<evidence type="ECO:0000256" key="2">
    <source>
        <dbReference type="ARBA" id="ARBA00023002"/>
    </source>
</evidence>
<keyword evidence="4" id="KW-1185">Reference proteome</keyword>
<dbReference type="PANTHER" id="PTHR43669:SF3">
    <property type="entry name" value="ALCOHOL DEHYDROGENASE, PUTATIVE (AFU_ORTHOLOGUE AFUA_3G03445)-RELATED"/>
    <property type="match status" value="1"/>
</dbReference>
<dbReference type="CDD" id="cd05233">
    <property type="entry name" value="SDR_c"/>
    <property type="match status" value="1"/>
</dbReference>
<protein>
    <submittedName>
        <fullName evidence="3">SDR family oxidoreductase</fullName>
    </submittedName>
</protein>
<dbReference type="AlphaFoldDB" id="A0A923TAB3"/>
<evidence type="ECO:0000313" key="4">
    <source>
        <dbReference type="Proteomes" id="UP000650081"/>
    </source>
</evidence>
<dbReference type="Pfam" id="PF13561">
    <property type="entry name" value="adh_short_C2"/>
    <property type="match status" value="1"/>
</dbReference>
<keyword evidence="2" id="KW-0560">Oxidoreductase</keyword>
<dbReference type="InterPro" id="IPR036291">
    <property type="entry name" value="NAD(P)-bd_dom_sf"/>
</dbReference>
<dbReference type="PANTHER" id="PTHR43669">
    <property type="entry name" value="5-KETO-D-GLUCONATE 5-REDUCTASE"/>
    <property type="match status" value="1"/>
</dbReference>
<name>A0A923TAB3_9BACT</name>
<dbReference type="Proteomes" id="UP000650081">
    <property type="component" value="Unassembled WGS sequence"/>
</dbReference>
<dbReference type="EMBL" id="JACSIT010000152">
    <property type="protein sequence ID" value="MBC6996354.1"/>
    <property type="molecule type" value="Genomic_DNA"/>
</dbReference>
<reference evidence="3" key="1">
    <citation type="submission" date="2020-08" db="EMBL/GenBank/DDBJ databases">
        <title>Lewinella bacteria from marine environments.</title>
        <authorList>
            <person name="Zhong Y."/>
        </authorList>
    </citation>
    <scope>NUCLEOTIDE SEQUENCE</scope>
    <source>
        <strain evidence="3">KCTC 42187</strain>
    </source>
</reference>
<accession>A0A923TAB3</accession>
<evidence type="ECO:0000256" key="1">
    <source>
        <dbReference type="ARBA" id="ARBA00006484"/>
    </source>
</evidence>
<dbReference type="RefSeq" id="WP_187468364.1">
    <property type="nucleotide sequence ID" value="NZ_JACSIT010000152.1"/>
</dbReference>
<gene>
    <name evidence="3" type="ORF">H9S92_19440</name>
</gene>
<dbReference type="Gene3D" id="3.40.50.720">
    <property type="entry name" value="NAD(P)-binding Rossmann-like Domain"/>
    <property type="match status" value="1"/>
</dbReference>
<dbReference type="PRINTS" id="PR00081">
    <property type="entry name" value="GDHRDH"/>
</dbReference>
<organism evidence="3 4">
    <name type="scientific">Neolewinella lacunae</name>
    <dbReference type="NCBI Taxonomy" id="1517758"/>
    <lineage>
        <taxon>Bacteria</taxon>
        <taxon>Pseudomonadati</taxon>
        <taxon>Bacteroidota</taxon>
        <taxon>Saprospiria</taxon>
        <taxon>Saprospirales</taxon>
        <taxon>Lewinellaceae</taxon>
        <taxon>Neolewinella</taxon>
    </lineage>
</organism>
<proteinExistence type="inferred from homology"/>
<comment type="similarity">
    <text evidence="1">Belongs to the short-chain dehydrogenases/reductases (SDR) family.</text>
</comment>
<dbReference type="InterPro" id="IPR002347">
    <property type="entry name" value="SDR_fam"/>
</dbReference>
<comment type="caution">
    <text evidence="3">The sequence shown here is derived from an EMBL/GenBank/DDBJ whole genome shotgun (WGS) entry which is preliminary data.</text>
</comment>
<dbReference type="GO" id="GO:0016491">
    <property type="term" value="F:oxidoreductase activity"/>
    <property type="evidence" value="ECO:0007669"/>
    <property type="project" value="UniProtKB-KW"/>
</dbReference>
<dbReference type="SUPFAM" id="SSF51735">
    <property type="entry name" value="NAD(P)-binding Rossmann-fold domains"/>
    <property type="match status" value="1"/>
</dbReference>
<evidence type="ECO:0000313" key="3">
    <source>
        <dbReference type="EMBL" id="MBC6996354.1"/>
    </source>
</evidence>